<keyword evidence="2" id="KW-1185">Reference proteome</keyword>
<proteinExistence type="predicted"/>
<dbReference type="HOGENOM" id="CLU_1617289_0_0_11"/>
<protein>
    <submittedName>
        <fullName evidence="1">Uncharacterized protein</fullName>
    </submittedName>
</protein>
<reference evidence="1 2" key="1">
    <citation type="journal article" date="2012" name="J. Bacteriol.">
        <title>Complete genome sequence of Nocardia brasiliensis HUJEG-1.</title>
        <authorList>
            <person name="Vera-Cabrera L."/>
            <person name="Ortiz-Lopez R."/>
            <person name="Elizondo-Gonzalez R."/>
            <person name="Perez-Maya A.A."/>
            <person name="Ocampo-Candiani J."/>
        </authorList>
    </citation>
    <scope>NUCLEOTIDE SEQUENCE [LARGE SCALE GENOMIC DNA]</scope>
    <source>
        <strain evidence="2">ATCC 700358</strain>
    </source>
</reference>
<accession>K0FET1</accession>
<gene>
    <name evidence="1" type="ORF">O3I_041455</name>
</gene>
<dbReference type="EMBL" id="CP003876">
    <property type="protein sequence ID" value="AFU06236.1"/>
    <property type="molecule type" value="Genomic_DNA"/>
</dbReference>
<name>K0FET1_NOCB7</name>
<dbReference type="AlphaFoldDB" id="K0FET1"/>
<evidence type="ECO:0000313" key="2">
    <source>
        <dbReference type="Proteomes" id="UP000006304"/>
    </source>
</evidence>
<organism evidence="1 2">
    <name type="scientific">Nocardia brasiliensis (strain ATCC 700358 / HUJEG-1)</name>
    <dbReference type="NCBI Taxonomy" id="1133849"/>
    <lineage>
        <taxon>Bacteria</taxon>
        <taxon>Bacillati</taxon>
        <taxon>Actinomycetota</taxon>
        <taxon>Actinomycetes</taxon>
        <taxon>Mycobacteriales</taxon>
        <taxon>Nocardiaceae</taxon>
        <taxon>Nocardia</taxon>
    </lineage>
</organism>
<evidence type="ECO:0000313" key="1">
    <source>
        <dbReference type="EMBL" id="AFU06236.1"/>
    </source>
</evidence>
<sequence>MATGTTGAVLFQKHGATAEFGGALRLVATRPQNLGKHIAATMHTATTGRAGPMAGYTPRVRGEQPPTTWFVSHDGDLPPEERIRALLRAPRTAEGHLCIEQRRHSRRPHPPVYLNWIDIADNHPAAGRYLIDVGSDTTVIPASAEVVASELYSRAGLGTSCASA</sequence>
<dbReference type="KEGG" id="nbr:O3I_041455"/>
<dbReference type="Proteomes" id="UP000006304">
    <property type="component" value="Chromosome"/>
</dbReference>
<dbReference type="eggNOG" id="ENOG5032G37">
    <property type="taxonomic scope" value="Bacteria"/>
</dbReference>